<reference evidence="3" key="1">
    <citation type="journal article" date="2023" name="Mol. Phylogenet. Evol.">
        <title>Genome-scale phylogeny and comparative genomics of the fungal order Sordariales.</title>
        <authorList>
            <person name="Hensen N."/>
            <person name="Bonometti L."/>
            <person name="Westerberg I."/>
            <person name="Brannstrom I.O."/>
            <person name="Guillou S."/>
            <person name="Cros-Aarteil S."/>
            <person name="Calhoun S."/>
            <person name="Haridas S."/>
            <person name="Kuo A."/>
            <person name="Mondo S."/>
            <person name="Pangilinan J."/>
            <person name="Riley R."/>
            <person name="LaButti K."/>
            <person name="Andreopoulos B."/>
            <person name="Lipzen A."/>
            <person name="Chen C."/>
            <person name="Yan M."/>
            <person name="Daum C."/>
            <person name="Ng V."/>
            <person name="Clum A."/>
            <person name="Steindorff A."/>
            <person name="Ohm R.A."/>
            <person name="Martin F."/>
            <person name="Silar P."/>
            <person name="Natvig D.O."/>
            <person name="Lalanne C."/>
            <person name="Gautier V."/>
            <person name="Ament-Velasquez S.L."/>
            <person name="Kruys A."/>
            <person name="Hutchinson M.I."/>
            <person name="Powell A.J."/>
            <person name="Barry K."/>
            <person name="Miller A.N."/>
            <person name="Grigoriev I.V."/>
            <person name="Debuchy R."/>
            <person name="Gladieux P."/>
            <person name="Hiltunen Thoren M."/>
            <person name="Johannesson H."/>
        </authorList>
    </citation>
    <scope>NUCLEOTIDE SEQUENCE</scope>
    <source>
        <strain evidence="3">CBS 955.72</strain>
    </source>
</reference>
<dbReference type="GO" id="GO:0032259">
    <property type="term" value="P:methylation"/>
    <property type="evidence" value="ECO:0007669"/>
    <property type="project" value="UniProtKB-KW"/>
</dbReference>
<dbReference type="EMBL" id="JAUIQD010000002">
    <property type="protein sequence ID" value="KAK3360618.1"/>
    <property type="molecule type" value="Genomic_DNA"/>
</dbReference>
<dbReference type="PANTHER" id="PTHR43591">
    <property type="entry name" value="METHYLTRANSFERASE"/>
    <property type="match status" value="1"/>
</dbReference>
<feature type="domain" description="Methyltransferase" evidence="2">
    <location>
        <begin position="49"/>
        <end position="152"/>
    </location>
</feature>
<comment type="caution">
    <text evidence="3">The sequence shown here is derived from an EMBL/GenBank/DDBJ whole genome shotgun (WGS) entry which is preliminary data.</text>
</comment>
<dbReference type="Proteomes" id="UP001275084">
    <property type="component" value="Unassembled WGS sequence"/>
</dbReference>
<evidence type="ECO:0000259" key="2">
    <source>
        <dbReference type="Pfam" id="PF13649"/>
    </source>
</evidence>
<reference evidence="3" key="2">
    <citation type="submission" date="2023-06" db="EMBL/GenBank/DDBJ databases">
        <authorList>
            <consortium name="Lawrence Berkeley National Laboratory"/>
            <person name="Haridas S."/>
            <person name="Hensen N."/>
            <person name="Bonometti L."/>
            <person name="Westerberg I."/>
            <person name="Brannstrom I.O."/>
            <person name="Guillou S."/>
            <person name="Cros-Aarteil S."/>
            <person name="Calhoun S."/>
            <person name="Kuo A."/>
            <person name="Mondo S."/>
            <person name="Pangilinan J."/>
            <person name="Riley R."/>
            <person name="Labutti K."/>
            <person name="Andreopoulos B."/>
            <person name="Lipzen A."/>
            <person name="Chen C."/>
            <person name="Yanf M."/>
            <person name="Daum C."/>
            <person name="Ng V."/>
            <person name="Clum A."/>
            <person name="Steindorff A."/>
            <person name="Ohm R."/>
            <person name="Martin F."/>
            <person name="Silar P."/>
            <person name="Natvig D."/>
            <person name="Lalanne C."/>
            <person name="Gautier V."/>
            <person name="Ament-Velasquez S.L."/>
            <person name="Kruys A."/>
            <person name="Hutchinson M.I."/>
            <person name="Powell A.J."/>
            <person name="Barry K."/>
            <person name="Miller A.N."/>
            <person name="Grigoriev I.V."/>
            <person name="Debuchy R."/>
            <person name="Gladieux P."/>
            <person name="Thoren M.H."/>
            <person name="Johannesson H."/>
        </authorList>
    </citation>
    <scope>NUCLEOTIDE SEQUENCE</scope>
    <source>
        <strain evidence="3">CBS 955.72</strain>
    </source>
</reference>
<sequence length="262" mass="28717">MATLTKASGNKDQYNEMATEYNGYAGVPMARLEAELIRKALGDLTGLTVLDLGGGSGTHARQAVKAGARQVDVVDISDAMMQIGRDIEAESEEGRIHWHLADVSKPIAEQGIDLPTGQYDIAMANWVFDHALNPDDLRGMWANIATSLKPGGSFVGIRVYAPVVHTEYSTDTEKYGSRFTEIKEIPGGFKCVATLLTSPPFSFGLTPMEDSYTLANEIPKQLGMTDFKTVPDEDTKIVKEDPEFWKDHLQARSFVVMTARKA</sequence>
<dbReference type="PANTHER" id="PTHR43591:SF110">
    <property type="entry name" value="RHODANESE DOMAIN-CONTAINING PROTEIN"/>
    <property type="match status" value="1"/>
</dbReference>
<dbReference type="GO" id="GO:0008168">
    <property type="term" value="F:methyltransferase activity"/>
    <property type="evidence" value="ECO:0007669"/>
    <property type="project" value="UniProtKB-KW"/>
</dbReference>
<dbReference type="Pfam" id="PF13649">
    <property type="entry name" value="Methyltransf_25"/>
    <property type="match status" value="1"/>
</dbReference>
<dbReference type="InterPro" id="IPR029063">
    <property type="entry name" value="SAM-dependent_MTases_sf"/>
</dbReference>
<dbReference type="Gene3D" id="3.40.50.150">
    <property type="entry name" value="Vaccinia Virus protein VP39"/>
    <property type="match status" value="1"/>
</dbReference>
<dbReference type="InterPro" id="IPR041698">
    <property type="entry name" value="Methyltransf_25"/>
</dbReference>
<evidence type="ECO:0000256" key="1">
    <source>
        <dbReference type="ARBA" id="ARBA00038158"/>
    </source>
</evidence>
<comment type="similarity">
    <text evidence="1">Belongs to the methyltransferase superfamily. LaeA methyltransferase family.</text>
</comment>
<keyword evidence="3" id="KW-0808">Transferase</keyword>
<keyword evidence="4" id="KW-1185">Reference proteome</keyword>
<dbReference type="SUPFAM" id="SSF53335">
    <property type="entry name" value="S-adenosyl-L-methionine-dependent methyltransferases"/>
    <property type="match status" value="1"/>
</dbReference>
<protein>
    <submittedName>
        <fullName evidence="3">S-adenosyl-L-methionine-dependent methyltransferase</fullName>
    </submittedName>
</protein>
<dbReference type="CDD" id="cd02440">
    <property type="entry name" value="AdoMet_MTases"/>
    <property type="match status" value="1"/>
</dbReference>
<proteinExistence type="inferred from homology"/>
<keyword evidence="3" id="KW-0489">Methyltransferase</keyword>
<evidence type="ECO:0000313" key="4">
    <source>
        <dbReference type="Proteomes" id="UP001275084"/>
    </source>
</evidence>
<gene>
    <name evidence="3" type="ORF">B0T25DRAFT_536011</name>
</gene>
<accession>A0AAJ0HSJ8</accession>
<evidence type="ECO:0000313" key="3">
    <source>
        <dbReference type="EMBL" id="KAK3360618.1"/>
    </source>
</evidence>
<dbReference type="AlphaFoldDB" id="A0AAJ0HSJ8"/>
<name>A0AAJ0HSJ8_9PEZI</name>
<organism evidence="3 4">
    <name type="scientific">Lasiosphaeria hispida</name>
    <dbReference type="NCBI Taxonomy" id="260671"/>
    <lineage>
        <taxon>Eukaryota</taxon>
        <taxon>Fungi</taxon>
        <taxon>Dikarya</taxon>
        <taxon>Ascomycota</taxon>
        <taxon>Pezizomycotina</taxon>
        <taxon>Sordariomycetes</taxon>
        <taxon>Sordariomycetidae</taxon>
        <taxon>Sordariales</taxon>
        <taxon>Lasiosphaeriaceae</taxon>
        <taxon>Lasiosphaeria</taxon>
    </lineage>
</organism>